<feature type="region of interest" description="Disordered" evidence="1">
    <location>
        <begin position="1"/>
        <end position="146"/>
    </location>
</feature>
<feature type="compositionally biased region" description="Acidic residues" evidence="1">
    <location>
        <begin position="128"/>
        <end position="145"/>
    </location>
</feature>
<dbReference type="AlphaFoldDB" id="A0A812B2S5"/>
<name>A0A812B2S5_ACAPH</name>
<proteinExistence type="predicted"/>
<dbReference type="EMBL" id="CAHIKZ030000331">
    <property type="protein sequence ID" value="CAE1168838.1"/>
    <property type="molecule type" value="Genomic_DNA"/>
</dbReference>
<organism evidence="2 3">
    <name type="scientific">Acanthosepion pharaonis</name>
    <name type="common">Pharaoh cuttlefish</name>
    <name type="synonym">Sepia pharaonis</name>
    <dbReference type="NCBI Taxonomy" id="158019"/>
    <lineage>
        <taxon>Eukaryota</taxon>
        <taxon>Metazoa</taxon>
        <taxon>Spiralia</taxon>
        <taxon>Lophotrochozoa</taxon>
        <taxon>Mollusca</taxon>
        <taxon>Cephalopoda</taxon>
        <taxon>Coleoidea</taxon>
        <taxon>Decapodiformes</taxon>
        <taxon>Sepiida</taxon>
        <taxon>Sepiina</taxon>
        <taxon>Sepiidae</taxon>
        <taxon>Acanthosepion</taxon>
    </lineage>
</organism>
<gene>
    <name evidence="2" type="ORF">SPHA_10275</name>
</gene>
<feature type="compositionally biased region" description="Basic and acidic residues" evidence="1">
    <location>
        <begin position="55"/>
        <end position="66"/>
    </location>
</feature>
<evidence type="ECO:0000313" key="3">
    <source>
        <dbReference type="Proteomes" id="UP000597762"/>
    </source>
</evidence>
<feature type="compositionally biased region" description="Acidic residues" evidence="1">
    <location>
        <begin position="92"/>
        <end position="104"/>
    </location>
</feature>
<protein>
    <submittedName>
        <fullName evidence="2">Uncharacterized protein</fullName>
    </submittedName>
</protein>
<sequence length="156" mass="17613">MKTRRTVWTFSRAEPPANETEPALQRSKSTITEGGQSCEGEYDNPCFETSSCHSFGRDTEPLTKESPRHKRIRSISPSLWRFPEQVPSQSQDAEEEQEADEEDRLTESPSYNSSDVDSNLSKTSIELSSDDTDDDDDDNDEDLVGEEVLVIEESVM</sequence>
<comment type="caution">
    <text evidence="2">The sequence shown here is derived from an EMBL/GenBank/DDBJ whole genome shotgun (WGS) entry which is preliminary data.</text>
</comment>
<reference evidence="2" key="1">
    <citation type="submission" date="2021-01" db="EMBL/GenBank/DDBJ databases">
        <authorList>
            <person name="Li R."/>
            <person name="Bekaert M."/>
        </authorList>
    </citation>
    <scope>NUCLEOTIDE SEQUENCE</scope>
    <source>
        <strain evidence="2">Farmed</strain>
    </source>
</reference>
<evidence type="ECO:0000313" key="2">
    <source>
        <dbReference type="EMBL" id="CAE1168838.1"/>
    </source>
</evidence>
<feature type="compositionally biased region" description="Polar residues" evidence="1">
    <location>
        <begin position="107"/>
        <end position="125"/>
    </location>
</feature>
<accession>A0A812B2S5</accession>
<dbReference type="Proteomes" id="UP000597762">
    <property type="component" value="Unassembled WGS sequence"/>
</dbReference>
<feature type="compositionally biased region" description="Polar residues" evidence="1">
    <location>
        <begin position="26"/>
        <end position="35"/>
    </location>
</feature>
<evidence type="ECO:0000256" key="1">
    <source>
        <dbReference type="SAM" id="MobiDB-lite"/>
    </source>
</evidence>
<keyword evidence="3" id="KW-1185">Reference proteome</keyword>